<dbReference type="AlphaFoldDB" id="A0A5J5GH69"/>
<accession>A0A5J5GH69</accession>
<proteinExistence type="predicted"/>
<gene>
    <name evidence="1" type="ORF">F4V43_02770</name>
</gene>
<reference evidence="1 2" key="1">
    <citation type="submission" date="2019-09" db="EMBL/GenBank/DDBJ databases">
        <title>Bacillus ochoae sp. nov., Paenibacillus whitsoniae sp. nov., Paenibacillus spiritus sp. nov. Isolated from the Mars Exploration Rover during spacecraft assembly.</title>
        <authorList>
            <person name="Seuylemezian A."/>
            <person name="Vaishampayan P."/>
        </authorList>
    </citation>
    <scope>NUCLEOTIDE SEQUENCE [LARGE SCALE GENOMIC DNA]</scope>
    <source>
        <strain evidence="1 2">MER_111</strain>
    </source>
</reference>
<dbReference type="GO" id="GO:0015074">
    <property type="term" value="P:DNA integration"/>
    <property type="evidence" value="ECO:0007669"/>
    <property type="project" value="InterPro"/>
</dbReference>
<comment type="caution">
    <text evidence="1">The sequence shown here is derived from an EMBL/GenBank/DDBJ whole genome shotgun (WGS) entry which is preliminary data.</text>
</comment>
<evidence type="ECO:0000313" key="2">
    <source>
        <dbReference type="Proteomes" id="UP000367750"/>
    </source>
</evidence>
<keyword evidence="2" id="KW-1185">Reference proteome</keyword>
<dbReference type="Proteomes" id="UP000367750">
    <property type="component" value="Unassembled WGS sequence"/>
</dbReference>
<dbReference type="OrthoDB" id="9781005at2"/>
<evidence type="ECO:0000313" key="1">
    <source>
        <dbReference type="EMBL" id="KAA9007427.1"/>
    </source>
</evidence>
<organism evidence="1 2">
    <name type="scientific">Paenibacillus spiritus</name>
    <dbReference type="NCBI Taxonomy" id="2496557"/>
    <lineage>
        <taxon>Bacteria</taxon>
        <taxon>Bacillati</taxon>
        <taxon>Bacillota</taxon>
        <taxon>Bacilli</taxon>
        <taxon>Bacillales</taxon>
        <taxon>Paenibacillaceae</taxon>
        <taxon>Paenibacillus</taxon>
    </lineage>
</organism>
<dbReference type="EMBL" id="VYKK01000004">
    <property type="protein sequence ID" value="KAA9007427.1"/>
    <property type="molecule type" value="Genomic_DNA"/>
</dbReference>
<sequence length="40" mass="4834">MSESDIHKLVEEYIYFYNYQRFQAKLKQRAPVDCRHALAA</sequence>
<protein>
    <submittedName>
        <fullName evidence="1">IS3 family transposase</fullName>
    </submittedName>
</protein>
<name>A0A5J5GH69_9BACL</name>